<protein>
    <submittedName>
        <fullName evidence="1">Uncharacterized protein</fullName>
    </submittedName>
</protein>
<dbReference type="AlphaFoldDB" id="A0A9R1XPM2"/>
<gene>
    <name evidence="1" type="ORF">LSAT_V11C200078370</name>
</gene>
<sequence length="122" mass="13182">MRIPTEALLTETMVREGHFDGSISIKFLTSIMGLRSLSSFLLYVIIEYICNNSKSILGLSYAIGCGSPCPTSSSPTGVDFKWNRQQMVSRHLRLGSLAASSTKMDVGGAVAKGVNCGCTWKQ</sequence>
<proteinExistence type="predicted"/>
<comment type="caution">
    <text evidence="1">The sequence shown here is derived from an EMBL/GenBank/DDBJ whole genome shotgun (WGS) entry which is preliminary data.</text>
</comment>
<evidence type="ECO:0000313" key="1">
    <source>
        <dbReference type="EMBL" id="KAJ0222685.1"/>
    </source>
</evidence>
<reference evidence="1 2" key="1">
    <citation type="journal article" date="2017" name="Nat. Commun.">
        <title>Genome assembly with in vitro proximity ligation data and whole-genome triplication in lettuce.</title>
        <authorList>
            <person name="Reyes-Chin-Wo S."/>
            <person name="Wang Z."/>
            <person name="Yang X."/>
            <person name="Kozik A."/>
            <person name="Arikit S."/>
            <person name="Song C."/>
            <person name="Xia L."/>
            <person name="Froenicke L."/>
            <person name="Lavelle D.O."/>
            <person name="Truco M.J."/>
            <person name="Xia R."/>
            <person name="Zhu S."/>
            <person name="Xu C."/>
            <person name="Xu H."/>
            <person name="Xu X."/>
            <person name="Cox K."/>
            <person name="Korf I."/>
            <person name="Meyers B.C."/>
            <person name="Michelmore R.W."/>
        </authorList>
    </citation>
    <scope>NUCLEOTIDE SEQUENCE [LARGE SCALE GENOMIC DNA]</scope>
    <source>
        <strain evidence="2">cv. Salinas</strain>
        <tissue evidence="1">Seedlings</tissue>
    </source>
</reference>
<accession>A0A9R1XPM2</accession>
<organism evidence="1 2">
    <name type="scientific">Lactuca sativa</name>
    <name type="common">Garden lettuce</name>
    <dbReference type="NCBI Taxonomy" id="4236"/>
    <lineage>
        <taxon>Eukaryota</taxon>
        <taxon>Viridiplantae</taxon>
        <taxon>Streptophyta</taxon>
        <taxon>Embryophyta</taxon>
        <taxon>Tracheophyta</taxon>
        <taxon>Spermatophyta</taxon>
        <taxon>Magnoliopsida</taxon>
        <taxon>eudicotyledons</taxon>
        <taxon>Gunneridae</taxon>
        <taxon>Pentapetalae</taxon>
        <taxon>asterids</taxon>
        <taxon>campanulids</taxon>
        <taxon>Asterales</taxon>
        <taxon>Asteraceae</taxon>
        <taxon>Cichorioideae</taxon>
        <taxon>Cichorieae</taxon>
        <taxon>Lactucinae</taxon>
        <taxon>Lactuca</taxon>
    </lineage>
</organism>
<evidence type="ECO:0000313" key="2">
    <source>
        <dbReference type="Proteomes" id="UP000235145"/>
    </source>
</evidence>
<dbReference type="Proteomes" id="UP000235145">
    <property type="component" value="Unassembled WGS sequence"/>
</dbReference>
<dbReference type="EMBL" id="NBSK02000002">
    <property type="protein sequence ID" value="KAJ0222685.1"/>
    <property type="molecule type" value="Genomic_DNA"/>
</dbReference>
<keyword evidence="2" id="KW-1185">Reference proteome</keyword>
<name>A0A9R1XPM2_LACSA</name>